<name>A0A3Q3XE84_MOLML</name>
<dbReference type="AlphaFoldDB" id="A0A3Q3XE84"/>
<keyword evidence="4" id="KW-1185">Reference proteome</keyword>
<evidence type="ECO:0000313" key="4">
    <source>
        <dbReference type="Proteomes" id="UP000261620"/>
    </source>
</evidence>
<feature type="transmembrane region" description="Helical" evidence="1">
    <location>
        <begin position="17"/>
        <end position="37"/>
    </location>
</feature>
<evidence type="ECO:0000313" key="3">
    <source>
        <dbReference type="Ensembl" id="ENSMMOP00000020966.1"/>
    </source>
</evidence>
<evidence type="ECO:0000259" key="2">
    <source>
        <dbReference type="Pfam" id="PF07686"/>
    </source>
</evidence>
<organism evidence="3 4">
    <name type="scientific">Mola mola</name>
    <name type="common">Ocean sunfish</name>
    <name type="synonym">Tetraodon mola</name>
    <dbReference type="NCBI Taxonomy" id="94237"/>
    <lineage>
        <taxon>Eukaryota</taxon>
        <taxon>Metazoa</taxon>
        <taxon>Chordata</taxon>
        <taxon>Craniata</taxon>
        <taxon>Vertebrata</taxon>
        <taxon>Euteleostomi</taxon>
        <taxon>Actinopterygii</taxon>
        <taxon>Neopterygii</taxon>
        <taxon>Teleostei</taxon>
        <taxon>Neoteleostei</taxon>
        <taxon>Acanthomorphata</taxon>
        <taxon>Eupercaria</taxon>
        <taxon>Tetraodontiformes</taxon>
        <taxon>Molidae</taxon>
        <taxon>Mola</taxon>
    </lineage>
</organism>
<dbReference type="Ensembl" id="ENSMMOT00000021319.1">
    <property type="protein sequence ID" value="ENSMMOP00000020966.1"/>
    <property type="gene ID" value="ENSMMOG00000015933.1"/>
</dbReference>
<keyword evidence="1" id="KW-1133">Transmembrane helix</keyword>
<dbReference type="SUPFAM" id="SSF48726">
    <property type="entry name" value="Immunoglobulin"/>
    <property type="match status" value="1"/>
</dbReference>
<feature type="domain" description="Immunoglobulin V-set" evidence="2">
    <location>
        <begin position="35"/>
        <end position="111"/>
    </location>
</feature>
<dbReference type="PANTHER" id="PTHR46484">
    <property type="entry name" value="SI:CH211-171H4.5-RELATED"/>
    <property type="match status" value="1"/>
</dbReference>
<dbReference type="Pfam" id="PF07686">
    <property type="entry name" value="V-set"/>
    <property type="match status" value="1"/>
</dbReference>
<dbReference type="Proteomes" id="UP000261620">
    <property type="component" value="Unplaced"/>
</dbReference>
<dbReference type="STRING" id="94237.ENSMMOP00000020966"/>
<keyword evidence="1" id="KW-0812">Transmembrane</keyword>
<sequence>MCQQGKICVLNVGREKVCCFGVFLFVFLLYLICYITGMRGSCIIIPCRFSYSRSQPAGLRVIWYLLTNGYSPVFDESQNVNSKFSGITSLTGSVRKGNCSLKIERLEMSHSQDRLYPWVDNNPITSYYTAQEPQFSITDIPREGEQSRVSCNVRHTCISDPPTLTISGILGADCTVDTLVSDGIWERKVERTWTVKEDDQSVKCTVSYRGGQTAKSELRLNVECTSDLLGHVQGNSEGRVPQTIPGGCL</sequence>
<proteinExistence type="predicted"/>
<dbReference type="InterPro" id="IPR013783">
    <property type="entry name" value="Ig-like_fold"/>
</dbReference>
<reference evidence="3" key="1">
    <citation type="submission" date="2025-08" db="UniProtKB">
        <authorList>
            <consortium name="Ensembl"/>
        </authorList>
    </citation>
    <scope>IDENTIFICATION</scope>
</reference>
<dbReference type="OMA" id="DGIWERK"/>
<reference evidence="3" key="2">
    <citation type="submission" date="2025-09" db="UniProtKB">
        <authorList>
            <consortium name="Ensembl"/>
        </authorList>
    </citation>
    <scope>IDENTIFICATION</scope>
</reference>
<dbReference type="Gene3D" id="2.60.40.10">
    <property type="entry name" value="Immunoglobulins"/>
    <property type="match status" value="2"/>
</dbReference>
<evidence type="ECO:0000256" key="1">
    <source>
        <dbReference type="SAM" id="Phobius"/>
    </source>
</evidence>
<dbReference type="InterPro" id="IPR013106">
    <property type="entry name" value="Ig_V-set"/>
</dbReference>
<accession>A0A3Q3XE84</accession>
<keyword evidence="1" id="KW-0472">Membrane</keyword>
<dbReference type="InterPro" id="IPR036179">
    <property type="entry name" value="Ig-like_dom_sf"/>
</dbReference>
<dbReference type="PANTHER" id="PTHR46484:SF1">
    <property type="entry name" value="SCHWANN CELL MYELIN PROTEIN-RELATED"/>
    <property type="match status" value="1"/>
</dbReference>
<protein>
    <recommendedName>
        <fullName evidence="2">Immunoglobulin V-set domain-containing protein</fullName>
    </recommendedName>
</protein>